<keyword evidence="4" id="KW-1185">Reference proteome</keyword>
<protein>
    <submittedName>
        <fullName evidence="3">Transmembrane protein</fullName>
    </submittedName>
</protein>
<dbReference type="PANTHER" id="PTHR41542:SF1">
    <property type="entry name" value="BLL5807 PROTEIN"/>
    <property type="match status" value="1"/>
</dbReference>
<proteinExistence type="predicted"/>
<dbReference type="AlphaFoldDB" id="A0A0W0V7Z6"/>
<accession>A0A0W0V7Z6</accession>
<dbReference type="STRING" id="456.Ljor_0534"/>
<organism evidence="3 4">
    <name type="scientific">Legionella jordanis</name>
    <dbReference type="NCBI Taxonomy" id="456"/>
    <lineage>
        <taxon>Bacteria</taxon>
        <taxon>Pseudomonadati</taxon>
        <taxon>Pseudomonadota</taxon>
        <taxon>Gammaproteobacteria</taxon>
        <taxon>Legionellales</taxon>
        <taxon>Legionellaceae</taxon>
        <taxon>Legionella</taxon>
    </lineage>
</organism>
<keyword evidence="1" id="KW-1133">Transmembrane helix</keyword>
<dbReference type="Pfam" id="PF04280">
    <property type="entry name" value="Tim44"/>
    <property type="match status" value="1"/>
</dbReference>
<name>A0A0W0V7Z6_9GAMM</name>
<feature type="domain" description="Tim44-like" evidence="2">
    <location>
        <begin position="137"/>
        <end position="262"/>
    </location>
</feature>
<keyword evidence="1 3" id="KW-0812">Transmembrane</keyword>
<dbReference type="RefSeq" id="WP_058470100.1">
    <property type="nucleotide sequence ID" value="NZ_CAAAIC010000004.1"/>
</dbReference>
<evidence type="ECO:0000259" key="2">
    <source>
        <dbReference type="SMART" id="SM00978"/>
    </source>
</evidence>
<dbReference type="SUPFAM" id="SSF54427">
    <property type="entry name" value="NTF2-like"/>
    <property type="match status" value="1"/>
</dbReference>
<dbReference type="OrthoDB" id="5298777at2"/>
<comment type="caution">
    <text evidence="3">The sequence shown here is derived from an EMBL/GenBank/DDBJ whole genome shotgun (WGS) entry which is preliminary data.</text>
</comment>
<dbReference type="PANTHER" id="PTHR41542">
    <property type="entry name" value="BLL5807 PROTEIN"/>
    <property type="match status" value="1"/>
</dbReference>
<dbReference type="InterPro" id="IPR007379">
    <property type="entry name" value="Tim44-like_dom"/>
</dbReference>
<reference evidence="3 4" key="1">
    <citation type="submission" date="2015-11" db="EMBL/GenBank/DDBJ databases">
        <title>Genomic analysis of 38 Legionella species identifies large and diverse effector repertoires.</title>
        <authorList>
            <person name="Burstein D."/>
            <person name="Amaro F."/>
            <person name="Zusman T."/>
            <person name="Lifshitz Z."/>
            <person name="Cohen O."/>
            <person name="Gilbert J.A."/>
            <person name="Pupko T."/>
            <person name="Shuman H.A."/>
            <person name="Segal G."/>
        </authorList>
    </citation>
    <scope>NUCLEOTIDE SEQUENCE [LARGE SCALE GENOMIC DNA]</scope>
    <source>
        <strain evidence="3 4">BL-540</strain>
    </source>
</reference>
<feature type="transmembrane region" description="Helical" evidence="1">
    <location>
        <begin position="87"/>
        <end position="104"/>
    </location>
</feature>
<dbReference type="InterPro" id="IPR032710">
    <property type="entry name" value="NTF2-like_dom_sf"/>
</dbReference>
<evidence type="ECO:0000313" key="4">
    <source>
        <dbReference type="Proteomes" id="UP000055035"/>
    </source>
</evidence>
<keyword evidence="1" id="KW-0472">Membrane</keyword>
<feature type="transmembrane region" description="Helical" evidence="1">
    <location>
        <begin position="61"/>
        <end position="80"/>
    </location>
</feature>
<dbReference type="SMART" id="SM00978">
    <property type="entry name" value="Tim44"/>
    <property type="match status" value="1"/>
</dbReference>
<dbReference type="PATRIC" id="fig|456.5.peg.564"/>
<gene>
    <name evidence="3" type="ORF">Ljor_0534</name>
</gene>
<dbReference type="EMBL" id="LNYJ01000011">
    <property type="protein sequence ID" value="KTD16228.1"/>
    <property type="molecule type" value="Genomic_DNA"/>
</dbReference>
<sequence length="269" mass="29898">MRTLLLSLLIGLLSFGLVVNEAAAKRFGGGRSFGVQRSYHSLYSAKPKPNTFTQNSNGKRWGGVLGGLLAGGLLASLFMGHGLGSGLLSWLIVGALLFFAVNFFRRRMQPNFGTGTVFRQNTSDWQQNSHHNNYNYAGASSAYPRGFVEEEFLREAKVKFIRLQAAYDQKNLQDIHAFTAPEVFAEIKMQIDERGDAPNHTEIMQLNAELLDVSQQVDSIMASVRFTGSIKENTDPVLALDEIWHFRKFNNSSEWVVGGIQQQASFASL</sequence>
<evidence type="ECO:0000256" key="1">
    <source>
        <dbReference type="SAM" id="Phobius"/>
    </source>
</evidence>
<evidence type="ECO:0000313" key="3">
    <source>
        <dbReference type="EMBL" id="KTD16228.1"/>
    </source>
</evidence>
<dbReference type="Proteomes" id="UP000055035">
    <property type="component" value="Unassembled WGS sequence"/>
</dbReference>